<name>A0A178IP20_9BACT</name>
<dbReference type="PANTHER" id="PTHR34301:SF8">
    <property type="entry name" value="ATPASE DOMAIN-CONTAINING PROTEIN"/>
    <property type="match status" value="1"/>
</dbReference>
<dbReference type="InterPro" id="IPR041664">
    <property type="entry name" value="AAA_16"/>
</dbReference>
<dbReference type="Proteomes" id="UP000078486">
    <property type="component" value="Unassembled WGS sequence"/>
</dbReference>
<dbReference type="Pfam" id="PF13191">
    <property type="entry name" value="AAA_16"/>
    <property type="match status" value="1"/>
</dbReference>
<dbReference type="RefSeq" id="WP_068768656.1">
    <property type="nucleotide sequence ID" value="NZ_CP109796.1"/>
</dbReference>
<proteinExistence type="predicted"/>
<evidence type="ECO:0000313" key="3">
    <source>
        <dbReference type="Proteomes" id="UP000078486"/>
    </source>
</evidence>
<dbReference type="SUPFAM" id="SSF52540">
    <property type="entry name" value="P-loop containing nucleoside triphosphate hydrolases"/>
    <property type="match status" value="1"/>
</dbReference>
<evidence type="ECO:0000313" key="2">
    <source>
        <dbReference type="EMBL" id="OAM91640.1"/>
    </source>
</evidence>
<dbReference type="OrthoDB" id="1550566at2"/>
<gene>
    <name evidence="2" type="ORF">AW736_02240</name>
</gene>
<organism evidence="2 3">
    <name type="scientific">Termitidicoccus mucosus</name>
    <dbReference type="NCBI Taxonomy" id="1184151"/>
    <lineage>
        <taxon>Bacteria</taxon>
        <taxon>Pseudomonadati</taxon>
        <taxon>Verrucomicrobiota</taxon>
        <taxon>Opitutia</taxon>
        <taxon>Opitutales</taxon>
        <taxon>Opitutaceae</taxon>
        <taxon>Termitidicoccus</taxon>
    </lineage>
</organism>
<dbReference type="AlphaFoldDB" id="A0A178IP20"/>
<accession>A0A178IP20</accession>
<dbReference type="PANTHER" id="PTHR34301">
    <property type="entry name" value="DNA-BINDING PROTEIN-RELATED"/>
    <property type="match status" value="1"/>
</dbReference>
<dbReference type="EMBL" id="LRRQ01000018">
    <property type="protein sequence ID" value="OAM91640.1"/>
    <property type="molecule type" value="Genomic_DNA"/>
</dbReference>
<sequence>MDPALNPYAPGAGTQPPELTGRENLLETAQIALSRIRNGLATKSFILTGLRGVGKTVLLNRVEEMALDAKLQVFLVEAHEEKSLPKLLLPELRRILLTFDKGEKVEALVKRGIRVLKSFTRSVKVSWGEFEIGLDIDPEPGVADSGDLETDLPALFIALGEAARLRKTAIIILIDELQYLSEIEFSALIMALHKVAQKGLPILMTGAGLPQVIGLSGRSKSYAERLFDFPAIGPLSFDDARLALSEPAGRAGVTFQPDAIEAIYTQTRGYPYFLQEWGYQAWNLAPTTNIDAFVIEQATQTSLRRLDEGFFRVRFDRLTPREKDYMLAMAELGEGPHRSGEIAGKLKITMQRAAPVRASLISKGMIYSPAHGETGFTVPLFDAYLRRVGILKKN</sequence>
<dbReference type="Gene3D" id="3.40.50.300">
    <property type="entry name" value="P-loop containing nucleotide triphosphate hydrolases"/>
    <property type="match status" value="1"/>
</dbReference>
<evidence type="ECO:0000259" key="1">
    <source>
        <dbReference type="Pfam" id="PF13191"/>
    </source>
</evidence>
<feature type="domain" description="Orc1-like AAA ATPase" evidence="1">
    <location>
        <begin position="18"/>
        <end position="201"/>
    </location>
</feature>
<keyword evidence="3" id="KW-1185">Reference proteome</keyword>
<reference evidence="2 3" key="1">
    <citation type="submission" date="2016-01" db="EMBL/GenBank/DDBJ databases">
        <title>High potential of lignocellulose degradation of a new Verrucomicrobia species.</title>
        <authorList>
            <person name="Wang Y."/>
            <person name="Shi Y."/>
            <person name="Qiu Z."/>
            <person name="Liu S."/>
            <person name="Yang H."/>
        </authorList>
    </citation>
    <scope>NUCLEOTIDE SEQUENCE [LARGE SCALE GENOMIC DNA]</scope>
    <source>
        <strain evidence="2 3">TSB47</strain>
    </source>
</reference>
<protein>
    <submittedName>
        <fullName evidence="2">AAA family ATPase</fullName>
    </submittedName>
</protein>
<comment type="caution">
    <text evidence="2">The sequence shown here is derived from an EMBL/GenBank/DDBJ whole genome shotgun (WGS) entry which is preliminary data.</text>
</comment>
<dbReference type="InterPro" id="IPR027417">
    <property type="entry name" value="P-loop_NTPase"/>
</dbReference>